<dbReference type="Proteomes" id="UP001202243">
    <property type="component" value="Unassembled WGS sequence"/>
</dbReference>
<organism evidence="1 2">
    <name type="scientific">Janthinobacterium kumbetense</name>
    <dbReference type="NCBI Taxonomy" id="2950280"/>
    <lineage>
        <taxon>Bacteria</taxon>
        <taxon>Pseudomonadati</taxon>
        <taxon>Pseudomonadota</taxon>
        <taxon>Betaproteobacteria</taxon>
        <taxon>Burkholderiales</taxon>
        <taxon>Oxalobacteraceae</taxon>
        <taxon>Janthinobacterium</taxon>
    </lineage>
</organism>
<reference evidence="1 2" key="1">
    <citation type="submission" date="2022-06" db="EMBL/GenBank/DDBJ databases">
        <title>Janthinobacterium kumbetensis sp. nov., isolated from spring water in Turkey.</title>
        <authorList>
            <person name="Inan Bektas K."/>
            <person name="Belduz A.A."/>
            <person name="Canakci S."/>
            <person name="Nalcaoglu A."/>
            <person name="Ceylan E."/>
            <person name="Kati H."/>
        </authorList>
    </citation>
    <scope>NUCLEOTIDE SEQUENCE [LARGE SCALE GENOMIC DNA]</scope>
    <source>
        <strain evidence="1 2">GK</strain>
    </source>
</reference>
<dbReference type="EMBL" id="JAMQGR010000001">
    <property type="protein sequence ID" value="MCM2565169.1"/>
    <property type="molecule type" value="Genomic_DNA"/>
</dbReference>
<protein>
    <submittedName>
        <fullName evidence="1">Uncharacterized protein</fullName>
    </submittedName>
</protein>
<evidence type="ECO:0000313" key="2">
    <source>
        <dbReference type="Proteomes" id="UP001202243"/>
    </source>
</evidence>
<comment type="caution">
    <text evidence="1">The sequence shown here is derived from an EMBL/GenBank/DDBJ whole genome shotgun (WGS) entry which is preliminary data.</text>
</comment>
<accession>A0ABT0WN60</accession>
<dbReference type="RefSeq" id="WP_251349020.1">
    <property type="nucleotide sequence ID" value="NZ_JAMQGR010000001.1"/>
</dbReference>
<gene>
    <name evidence="1" type="ORF">NCG91_06130</name>
</gene>
<keyword evidence="2" id="KW-1185">Reference proteome</keyword>
<proteinExistence type="predicted"/>
<sequence>MARDTAGAVRPALSRLQVLAYLALLLAVLPAASCIAMGRAGVPVLFSTACGVVSCAAGGDVF</sequence>
<evidence type="ECO:0000313" key="1">
    <source>
        <dbReference type="EMBL" id="MCM2565169.1"/>
    </source>
</evidence>
<name>A0ABT0WN60_9BURK</name>